<accession>A0ABT1M4I8</accession>
<comment type="catalytic activity">
    <reaction evidence="5 6">
        <text>alpha-maltose 1-phosphate + [(1-&gt;4)-alpha-D-glucosyl](n) = [(1-&gt;4)-alpha-D-glucosyl](n+2) + phosphate</text>
        <dbReference type="Rhea" id="RHEA:42692"/>
        <dbReference type="Rhea" id="RHEA-COMP:9584"/>
        <dbReference type="Rhea" id="RHEA-COMP:10183"/>
        <dbReference type="ChEBI" id="CHEBI:15444"/>
        <dbReference type="ChEBI" id="CHEBI:43474"/>
        <dbReference type="ChEBI" id="CHEBI:63576"/>
        <dbReference type="EC" id="2.4.99.16"/>
    </reaction>
</comment>
<dbReference type="InterPro" id="IPR021828">
    <property type="entry name" value="GlgE_dom_N/S"/>
</dbReference>
<feature type="active site" description="Proton donor" evidence="6">
    <location>
        <position position="441"/>
    </location>
</feature>
<dbReference type="InterPro" id="IPR049171">
    <property type="entry name" value="GLGE_C"/>
</dbReference>
<dbReference type="SMART" id="SM00642">
    <property type="entry name" value="Aamy"/>
    <property type="match status" value="1"/>
</dbReference>
<proteinExistence type="inferred from homology"/>
<dbReference type="InterPro" id="IPR017853">
    <property type="entry name" value="GH"/>
</dbReference>
<evidence type="ECO:0000256" key="5">
    <source>
        <dbReference type="ARBA" id="ARBA00048735"/>
    </source>
</evidence>
<feature type="binding site" evidence="6">
    <location>
        <position position="413"/>
    </location>
    <ligand>
        <name>alpha-maltose 1-phosphate</name>
        <dbReference type="ChEBI" id="CHEBI:63576"/>
    </ligand>
</feature>
<dbReference type="CDD" id="cd11344">
    <property type="entry name" value="AmyAc_GlgE_like"/>
    <property type="match status" value="1"/>
</dbReference>
<feature type="site" description="Transition state stabilizer" evidence="6">
    <location>
        <position position="497"/>
    </location>
</feature>
<dbReference type="InterPro" id="IPR026585">
    <property type="entry name" value="GlgE"/>
</dbReference>
<dbReference type="Pfam" id="PF21702">
    <property type="entry name" value="GLGE_C"/>
    <property type="match status" value="1"/>
</dbReference>
<feature type="binding site" evidence="6">
    <location>
        <position position="377"/>
    </location>
    <ligand>
        <name>alpha-maltose 1-phosphate</name>
        <dbReference type="ChEBI" id="CHEBI:63576"/>
    </ligand>
</feature>
<dbReference type="EC" id="2.4.99.16" evidence="6"/>
<evidence type="ECO:0000256" key="2">
    <source>
        <dbReference type="ARBA" id="ARBA00022676"/>
    </source>
</evidence>
<dbReference type="Gene3D" id="3.20.20.80">
    <property type="entry name" value="Glycosidases"/>
    <property type="match status" value="1"/>
</dbReference>
<organism evidence="8 9">
    <name type="scientific">Mycolicibacterium arenosum</name>
    <dbReference type="NCBI Taxonomy" id="2952157"/>
    <lineage>
        <taxon>Bacteria</taxon>
        <taxon>Bacillati</taxon>
        <taxon>Actinomycetota</taxon>
        <taxon>Actinomycetes</taxon>
        <taxon>Mycobacteriales</taxon>
        <taxon>Mycobacteriaceae</taxon>
        <taxon>Mycolicibacterium</taxon>
    </lineage>
</organism>
<dbReference type="Pfam" id="PF11896">
    <property type="entry name" value="GlgE_dom_N_S"/>
    <property type="match status" value="1"/>
</dbReference>
<feature type="binding site" evidence="6">
    <location>
        <begin position="551"/>
        <end position="552"/>
    </location>
    <ligand>
        <name>alpha-maltose 1-phosphate</name>
        <dbReference type="ChEBI" id="CHEBI:63576"/>
    </ligand>
</feature>
<evidence type="ECO:0000313" key="9">
    <source>
        <dbReference type="Proteomes" id="UP001651690"/>
    </source>
</evidence>
<keyword evidence="4 6" id="KW-0119">Carbohydrate metabolism</keyword>
<comment type="function">
    <text evidence="6">Maltosyltransferase that uses maltose 1-phosphate (M1P) as the sugar donor to elongate linear or branched alpha-(1-&gt;4)-glucans. Is involved in a branched alpha-glucan biosynthetic pathway from trehalose, together with TreS, Mak and GlgB.</text>
</comment>
<dbReference type="Gene3D" id="1.20.58.80">
    <property type="entry name" value="Phosphotransferase system, lactose/cellobiose-type IIA subunit"/>
    <property type="match status" value="1"/>
</dbReference>
<gene>
    <name evidence="6" type="primary">glgE</name>
    <name evidence="8" type="ORF">NM203_13235</name>
</gene>
<name>A0ABT1M4I8_9MYCO</name>
<evidence type="ECO:0000256" key="1">
    <source>
        <dbReference type="ARBA" id="ARBA00011738"/>
    </source>
</evidence>
<feature type="binding site" evidence="6">
    <location>
        <position position="282"/>
    </location>
    <ligand>
        <name>alpha-maltose 1-phosphate</name>
        <dbReference type="ChEBI" id="CHEBI:63576"/>
    </ligand>
</feature>
<dbReference type="InterPro" id="IPR013783">
    <property type="entry name" value="Ig-like_fold"/>
</dbReference>
<dbReference type="HAMAP" id="MF_02124">
    <property type="entry name" value="GlgE"/>
    <property type="match status" value="1"/>
</dbReference>
<evidence type="ECO:0000256" key="6">
    <source>
        <dbReference type="HAMAP-Rule" id="MF_02124"/>
    </source>
</evidence>
<comment type="caution">
    <text evidence="8">The sequence shown here is derived from an EMBL/GenBank/DDBJ whole genome shotgun (WGS) entry which is preliminary data.</text>
</comment>
<dbReference type="Gene3D" id="2.60.40.10">
    <property type="entry name" value="Immunoglobulins"/>
    <property type="match status" value="1"/>
</dbReference>
<keyword evidence="2 6" id="KW-0328">Glycosyltransferase</keyword>
<dbReference type="Gene3D" id="2.60.40.1180">
    <property type="entry name" value="Golgi alpha-mannosidase II"/>
    <property type="match status" value="1"/>
</dbReference>
<evidence type="ECO:0000259" key="7">
    <source>
        <dbReference type="SMART" id="SM00642"/>
    </source>
</evidence>
<dbReference type="EMBL" id="JANDBD010000005">
    <property type="protein sequence ID" value="MCP9273149.1"/>
    <property type="molecule type" value="Genomic_DNA"/>
</dbReference>
<reference evidence="8 9" key="1">
    <citation type="submission" date="2022-06" db="EMBL/GenBank/DDBJ databases">
        <title>Mycolicibacterium sp. CAU 1645 isolated from seawater.</title>
        <authorList>
            <person name="Kim W."/>
        </authorList>
    </citation>
    <scope>NUCLEOTIDE SEQUENCE [LARGE SCALE GENOMIC DNA]</scope>
    <source>
        <strain evidence="8 9">CAU 1645</strain>
    </source>
</reference>
<evidence type="ECO:0000256" key="4">
    <source>
        <dbReference type="ARBA" id="ARBA00023277"/>
    </source>
</evidence>
<protein>
    <recommendedName>
        <fullName evidence="6">Alpha-1,4-glucan:maltose-1-phosphate maltosyltransferase</fullName>
        <shortName evidence="6">GMPMT</shortName>
        <ecNumber evidence="6">2.4.99.16</ecNumber>
    </recommendedName>
    <alternativeName>
        <fullName evidence="6">(1-&gt;4)-alpha-D-glucan:maltose-1-phosphate alpha-D-maltosyltransferase</fullName>
    </alternativeName>
</protein>
<sequence>MAGRIEIDDVAPVVSGGRYPAKAVVGEVVPVSATVWREGHDAVAATLVVRYHGTAYPALAAAPAGLQSSRAEAVPIEEVVSSTRKRPQLSAMALGREPDVFHGQFAPDAVGLWTYRIDGWSDPLATWRKNVTAKLEAGQSESELDNDLIVGATLLERAATGVPRQDRFPLIDAASRLREPGDPFRRAGAALSEDVDRLLEQYPLRELVTRGEQYGVWVDRPLARFSAWYEMFPRSTGGWDGDGNPVHGTFATASKALPRIAKMGFDIVYLPPIHPIGKVHRKGRNNSVTAAPGDVGSPWAIGSKKGGHDAVHPKLGTVDDFDDFVAAARDQGLEVALDLALQCAPDHPWAAAHPEWFTVLPDGTIAYAENPPKKYQDIYPINFDNDPAGIYAEVLRVVRFWVSHGVKVFRVDNPHTKPPNFWAWLIGEVKNDDPDVLFLAEAFTRPARLFGLAKLGYTQSYTYFTWRTAKWELQEFGESIAEHADYSRQSLWPNTPDILHEILQHGGPGMFAIRAAMASTMSPTWGVYSGYELFEGEAVKPGSEEYLNSEKYELRPRDFDAALAAGNSLEPFLTRLNEIRRWHPALSELRTIKFHTIDNDAMLAYSKFDPVTGDCVLVVVTLNAFGPEEGTLSLDMASIGHEPYERFWVRDEITGDEFQWGQTNYVRLDPVRAVAHILNMPQIPAGKRSELLRRE</sequence>
<dbReference type="Proteomes" id="UP001651690">
    <property type="component" value="Unassembled WGS sequence"/>
</dbReference>
<feature type="binding site" evidence="6">
    <location>
        <position position="342"/>
    </location>
    <ligand>
        <name>alpha-maltose 1-phosphate</name>
        <dbReference type="ChEBI" id="CHEBI:63576"/>
    </ligand>
</feature>
<evidence type="ECO:0000256" key="3">
    <source>
        <dbReference type="ARBA" id="ARBA00022679"/>
    </source>
</evidence>
<comment type="similarity">
    <text evidence="6">Belongs to the glycosyl hydrolase 13 family. GlgE subfamily.</text>
</comment>
<dbReference type="InterPro" id="IPR013780">
    <property type="entry name" value="Glyco_hydro_b"/>
</dbReference>
<comment type="subunit">
    <text evidence="1 6">Homodimer.</text>
</comment>
<dbReference type="PANTHER" id="PTHR47786:SF2">
    <property type="entry name" value="GLYCOSYL HYDROLASE FAMILY 13 CATALYTIC DOMAIN-CONTAINING PROTEIN"/>
    <property type="match status" value="1"/>
</dbReference>
<dbReference type="SUPFAM" id="SSF51445">
    <property type="entry name" value="(Trans)glycosidases"/>
    <property type="match status" value="1"/>
</dbReference>
<dbReference type="RefSeq" id="WP_255060837.1">
    <property type="nucleotide sequence ID" value="NZ_JANDBD010000005.1"/>
</dbReference>
<dbReference type="PANTHER" id="PTHR47786">
    <property type="entry name" value="ALPHA-1,4-GLUCAN:MALTOSE-1-PHOSPHATE MALTOSYLTRANSFERASE"/>
    <property type="match status" value="1"/>
</dbReference>
<keyword evidence="3 6" id="KW-0808">Transferase</keyword>
<dbReference type="InterPro" id="IPR006047">
    <property type="entry name" value="GH13_cat_dom"/>
</dbReference>
<feature type="domain" description="Glycosyl hydrolase family 13 catalytic" evidence="7">
    <location>
        <begin position="230"/>
        <end position="561"/>
    </location>
</feature>
<evidence type="ECO:0000313" key="8">
    <source>
        <dbReference type="EMBL" id="MCP9273149.1"/>
    </source>
</evidence>
<feature type="active site" description="Nucleophile" evidence="6">
    <location>
        <position position="412"/>
    </location>
</feature>
<keyword evidence="9" id="KW-1185">Reference proteome</keyword>